<evidence type="ECO:0000259" key="1">
    <source>
        <dbReference type="Pfam" id="PF13683"/>
    </source>
</evidence>
<dbReference type="InterPro" id="IPR012337">
    <property type="entry name" value="RNaseH-like_sf"/>
</dbReference>
<sequence length="40" mass="4542">KSELVAAVDNWVKFYNSVRRHSSIGMLSPDTFEQSLRMAA</sequence>
<dbReference type="Pfam" id="PF13683">
    <property type="entry name" value="rve_3"/>
    <property type="match status" value="1"/>
</dbReference>
<evidence type="ECO:0000313" key="3">
    <source>
        <dbReference type="EMBL" id="RJQ87633.1"/>
    </source>
</evidence>
<dbReference type="GO" id="GO:0015074">
    <property type="term" value="P:DNA integration"/>
    <property type="evidence" value="ECO:0007669"/>
    <property type="project" value="InterPro"/>
</dbReference>
<dbReference type="SUPFAM" id="SSF53098">
    <property type="entry name" value="Ribonuclease H-like"/>
    <property type="match status" value="1"/>
</dbReference>
<dbReference type="InterPro" id="IPR001584">
    <property type="entry name" value="Integrase_cat-core"/>
</dbReference>
<dbReference type="RefSeq" id="WP_147397357.1">
    <property type="nucleotide sequence ID" value="NZ_QZFV01000067.1"/>
</dbReference>
<proteinExistence type="predicted"/>
<dbReference type="OrthoDB" id="3254719at2"/>
<feature type="domain" description="Integrase catalytic" evidence="1">
    <location>
        <begin position="3"/>
        <end position="29"/>
    </location>
</feature>
<evidence type="ECO:0000313" key="4">
    <source>
        <dbReference type="Proteomes" id="UP000285112"/>
    </source>
</evidence>
<reference evidence="3 4" key="1">
    <citation type="submission" date="2018-09" db="EMBL/GenBank/DDBJ databases">
        <title>YIM PH 21725 draft genome.</title>
        <authorList>
            <person name="Miao C."/>
        </authorList>
    </citation>
    <scope>NUCLEOTIDE SEQUENCE [LARGE SCALE GENOMIC DNA]</scope>
    <source>
        <strain evidence="3">YIM PH 21725</strain>
        <strain evidence="4">YIM PH21725</strain>
    </source>
</reference>
<dbReference type="AlphaFoldDB" id="A0A419I761"/>
<dbReference type="EMBL" id="QZFV01000090">
    <property type="protein sequence ID" value="RJQ83953.1"/>
    <property type="molecule type" value="Genomic_DNA"/>
</dbReference>
<dbReference type="Proteomes" id="UP000285112">
    <property type="component" value="Unassembled WGS sequence"/>
</dbReference>
<name>A0A419I761_9PSEU</name>
<evidence type="ECO:0000313" key="2">
    <source>
        <dbReference type="EMBL" id="RJQ83953.1"/>
    </source>
</evidence>
<comment type="caution">
    <text evidence="3">The sequence shown here is derived from an EMBL/GenBank/DDBJ whole genome shotgun (WGS) entry which is preliminary data.</text>
</comment>
<gene>
    <name evidence="3" type="ORF">D5S19_08745</name>
    <name evidence="2" type="ORF">D5S19_18330</name>
</gene>
<protein>
    <submittedName>
        <fullName evidence="3">IS3 family transposase</fullName>
    </submittedName>
</protein>
<dbReference type="EMBL" id="QZFV01000067">
    <property type="protein sequence ID" value="RJQ87633.1"/>
    <property type="molecule type" value="Genomic_DNA"/>
</dbReference>
<feature type="non-terminal residue" evidence="3">
    <location>
        <position position="1"/>
    </location>
</feature>
<keyword evidence="4" id="KW-1185">Reference proteome</keyword>
<accession>A0A419I761</accession>
<organism evidence="3 4">
    <name type="scientific">Amycolatopsis panacis</name>
    <dbReference type="NCBI Taxonomy" id="2340917"/>
    <lineage>
        <taxon>Bacteria</taxon>
        <taxon>Bacillati</taxon>
        <taxon>Actinomycetota</taxon>
        <taxon>Actinomycetes</taxon>
        <taxon>Pseudonocardiales</taxon>
        <taxon>Pseudonocardiaceae</taxon>
        <taxon>Amycolatopsis</taxon>
    </lineage>
</organism>